<evidence type="ECO:0000313" key="3">
    <source>
        <dbReference type="EMBL" id="KAE8762386.1"/>
    </source>
</evidence>
<dbReference type="SUPFAM" id="SSF52402">
    <property type="entry name" value="Adenine nucleotide alpha hydrolases-like"/>
    <property type="match status" value="1"/>
</dbReference>
<accession>A0A7J5UJ99</accession>
<reference evidence="3 4" key="1">
    <citation type="submission" date="2019-10" db="EMBL/GenBank/DDBJ databases">
        <title>Georgenia wutianyii sp. nov. and Georgenia yuyongxinii sp. nov. isolated from plateau pika (Ochotona curzoniae) in the Qinghai-Tibet plateau of China.</title>
        <authorList>
            <person name="Tian Z."/>
        </authorList>
    </citation>
    <scope>NUCLEOTIDE SEQUENCE [LARGE SCALE GENOMIC DNA]</scope>
    <source>
        <strain evidence="3 4">DSM 21501</strain>
    </source>
</reference>
<dbReference type="Pfam" id="PF00582">
    <property type="entry name" value="Usp"/>
    <property type="match status" value="1"/>
</dbReference>
<evidence type="ECO:0000313" key="4">
    <source>
        <dbReference type="Proteomes" id="UP000451860"/>
    </source>
</evidence>
<evidence type="ECO:0000256" key="1">
    <source>
        <dbReference type="SAM" id="MobiDB-lite"/>
    </source>
</evidence>
<keyword evidence="4" id="KW-1185">Reference proteome</keyword>
<organism evidence="3 4">
    <name type="scientific">Georgenia thermotolerans</name>
    <dbReference type="NCBI Taxonomy" id="527326"/>
    <lineage>
        <taxon>Bacteria</taxon>
        <taxon>Bacillati</taxon>
        <taxon>Actinomycetota</taxon>
        <taxon>Actinomycetes</taxon>
        <taxon>Micrococcales</taxon>
        <taxon>Bogoriellaceae</taxon>
        <taxon>Georgenia</taxon>
    </lineage>
</organism>
<sequence>MAAAARRAGVAAETVSQTGEPAPVVLAEADRWAADLLVTGRADPRAASRAYVGTVTRELLEFAEVPVLVVPQPVEE</sequence>
<dbReference type="InterPro" id="IPR006016">
    <property type="entry name" value="UspA"/>
</dbReference>
<comment type="caution">
    <text evidence="3">The sequence shown here is derived from an EMBL/GenBank/DDBJ whole genome shotgun (WGS) entry which is preliminary data.</text>
</comment>
<dbReference type="InterPro" id="IPR014729">
    <property type="entry name" value="Rossmann-like_a/b/a_fold"/>
</dbReference>
<feature type="domain" description="UspA" evidence="2">
    <location>
        <begin position="2"/>
        <end position="71"/>
    </location>
</feature>
<dbReference type="EMBL" id="WHJE01000181">
    <property type="protein sequence ID" value="KAE8762386.1"/>
    <property type="molecule type" value="Genomic_DNA"/>
</dbReference>
<feature type="compositionally biased region" description="Low complexity" evidence="1">
    <location>
        <begin position="1"/>
        <end position="12"/>
    </location>
</feature>
<proteinExistence type="predicted"/>
<name>A0A7J5UJ99_9MICO</name>
<gene>
    <name evidence="3" type="ORF">GB883_19655</name>
</gene>
<dbReference type="OrthoDB" id="6174426at2"/>
<dbReference type="AlphaFoldDB" id="A0A7J5UJ99"/>
<protein>
    <recommendedName>
        <fullName evidence="2">UspA domain-containing protein</fullName>
    </recommendedName>
</protein>
<dbReference type="Proteomes" id="UP000451860">
    <property type="component" value="Unassembled WGS sequence"/>
</dbReference>
<feature type="region of interest" description="Disordered" evidence="1">
    <location>
        <begin position="1"/>
        <end position="20"/>
    </location>
</feature>
<evidence type="ECO:0000259" key="2">
    <source>
        <dbReference type="Pfam" id="PF00582"/>
    </source>
</evidence>
<dbReference type="Gene3D" id="3.40.50.620">
    <property type="entry name" value="HUPs"/>
    <property type="match status" value="1"/>
</dbReference>